<gene>
    <name evidence="1" type="ORF">AVEN_89610_1</name>
</gene>
<proteinExistence type="predicted"/>
<evidence type="ECO:0000313" key="1">
    <source>
        <dbReference type="EMBL" id="GBN09377.1"/>
    </source>
</evidence>
<keyword evidence="2" id="KW-1185">Reference proteome</keyword>
<protein>
    <submittedName>
        <fullName evidence="1">Uncharacterized protein</fullName>
    </submittedName>
</protein>
<dbReference type="Proteomes" id="UP000499080">
    <property type="component" value="Unassembled WGS sequence"/>
</dbReference>
<name>A0A4Y2L6F1_ARAVE</name>
<comment type="caution">
    <text evidence="1">The sequence shown here is derived from an EMBL/GenBank/DDBJ whole genome shotgun (WGS) entry which is preliminary data.</text>
</comment>
<sequence length="85" mass="9478">MIGRTLVMMGSSPVPLVMGAAIMRSAAVPVFLSRPPVFQYYPDANTGRYRGSLYDHFQHSSVICRMIQYQCDDGVGSKERRFGTT</sequence>
<dbReference type="EMBL" id="BGPR01005347">
    <property type="protein sequence ID" value="GBN09377.1"/>
    <property type="molecule type" value="Genomic_DNA"/>
</dbReference>
<evidence type="ECO:0000313" key="2">
    <source>
        <dbReference type="Proteomes" id="UP000499080"/>
    </source>
</evidence>
<dbReference type="AlphaFoldDB" id="A0A4Y2L6F1"/>
<organism evidence="1 2">
    <name type="scientific">Araneus ventricosus</name>
    <name type="common">Orbweaver spider</name>
    <name type="synonym">Epeira ventricosa</name>
    <dbReference type="NCBI Taxonomy" id="182803"/>
    <lineage>
        <taxon>Eukaryota</taxon>
        <taxon>Metazoa</taxon>
        <taxon>Ecdysozoa</taxon>
        <taxon>Arthropoda</taxon>
        <taxon>Chelicerata</taxon>
        <taxon>Arachnida</taxon>
        <taxon>Araneae</taxon>
        <taxon>Araneomorphae</taxon>
        <taxon>Entelegynae</taxon>
        <taxon>Araneoidea</taxon>
        <taxon>Araneidae</taxon>
        <taxon>Araneus</taxon>
    </lineage>
</organism>
<accession>A0A4Y2L6F1</accession>
<reference evidence="1 2" key="1">
    <citation type="journal article" date="2019" name="Sci. Rep.">
        <title>Orb-weaving spider Araneus ventricosus genome elucidates the spidroin gene catalogue.</title>
        <authorList>
            <person name="Kono N."/>
            <person name="Nakamura H."/>
            <person name="Ohtoshi R."/>
            <person name="Moran D.A.P."/>
            <person name="Shinohara A."/>
            <person name="Yoshida Y."/>
            <person name="Fujiwara M."/>
            <person name="Mori M."/>
            <person name="Tomita M."/>
            <person name="Arakawa K."/>
        </authorList>
    </citation>
    <scope>NUCLEOTIDE SEQUENCE [LARGE SCALE GENOMIC DNA]</scope>
</reference>